<feature type="transmembrane region" description="Helical" evidence="2">
    <location>
        <begin position="305"/>
        <end position="324"/>
    </location>
</feature>
<feature type="transmembrane region" description="Helical" evidence="2">
    <location>
        <begin position="90"/>
        <end position="110"/>
    </location>
</feature>
<feature type="transmembrane region" description="Helical" evidence="2">
    <location>
        <begin position="360"/>
        <end position="381"/>
    </location>
</feature>
<feature type="transmembrane region" description="Helical" evidence="2">
    <location>
        <begin position="216"/>
        <end position="243"/>
    </location>
</feature>
<evidence type="ECO:0008006" key="5">
    <source>
        <dbReference type="Google" id="ProtNLM"/>
    </source>
</evidence>
<dbReference type="PANTHER" id="PTHR33452">
    <property type="entry name" value="OXIDOREDUCTASE CATD-RELATED"/>
    <property type="match status" value="1"/>
</dbReference>
<dbReference type="AlphaFoldDB" id="A0A6J4JQH4"/>
<accession>A0A6J4JQH4</accession>
<feature type="transmembrane region" description="Helical" evidence="2">
    <location>
        <begin position="130"/>
        <end position="146"/>
    </location>
</feature>
<gene>
    <name evidence="4" type="ORF">AVDCRST_MAG63-3867</name>
</gene>
<dbReference type="InterPro" id="IPR051907">
    <property type="entry name" value="DoxX-like_oxidoreductase"/>
</dbReference>
<feature type="transmembrane region" description="Helical" evidence="2">
    <location>
        <begin position="263"/>
        <end position="284"/>
    </location>
</feature>
<keyword evidence="2" id="KW-0812">Transmembrane</keyword>
<name>A0A6J4JQH4_9BACT</name>
<keyword evidence="2" id="KW-0472">Membrane</keyword>
<evidence type="ECO:0000313" key="4">
    <source>
        <dbReference type="EMBL" id="CAA9284911.1"/>
    </source>
</evidence>
<dbReference type="GO" id="GO:0005886">
    <property type="term" value="C:plasma membrane"/>
    <property type="evidence" value="ECO:0007669"/>
    <property type="project" value="TreeGrafter"/>
</dbReference>
<feature type="transmembrane region" description="Helical" evidence="2">
    <location>
        <begin position="175"/>
        <end position="195"/>
    </location>
</feature>
<sequence length="512" mass="55643">MQDRKPVTRLLAAAVAFAATAQRASAHEKWFHSTDTFPLRPDLVFRPLPLAFIGGVLLATLAGWLFWRSRGSRGFVPGPETFGTTDERRALLFGLAPLMLAIHLAVPLLVNGVQGNLFSPDNPLPAPWKYFLGLGQVGIALALFYGALTRLAALALAALWGAGLFLVGPEPMLDNLFYLGFAAFFYLAGRGPFSVDRLLLPRLEPPAELLRRAVPALRVGLGLSLIVVAFTEKFANVPLALAFLEKYPLNFTPAFGMPLPNEVFVLCAGAVELLVGLWLLFGIFPREIVLIAWIPINMTLTIFNWTELIGHLPIYGIMGVLLVWNATREDADLWVRGLRETLLPAQGTEVGQDPLRPRRAAAVTVGLVLLAALGVGSLRVANAAREQRPAPAHDHTGHDHAEHAAAAPAPTTAERELFLTAGGLYTDADIRANGSKTPAQRYHGVMAQHNKNPKPGAYVCPISGTAANPRFTWTIAGRGYRFCCPPCIGEFVQQAKTDPDSIRPPDEYRKKN</sequence>
<feature type="chain" id="PRO_5026700861" description="YHS domain-containing protein" evidence="3">
    <location>
        <begin position="27"/>
        <end position="512"/>
    </location>
</feature>
<evidence type="ECO:0000256" key="3">
    <source>
        <dbReference type="SAM" id="SignalP"/>
    </source>
</evidence>
<keyword evidence="2" id="KW-1133">Transmembrane helix</keyword>
<evidence type="ECO:0000256" key="1">
    <source>
        <dbReference type="SAM" id="MobiDB-lite"/>
    </source>
</evidence>
<feature type="compositionally biased region" description="Basic and acidic residues" evidence="1">
    <location>
        <begin position="385"/>
        <end position="403"/>
    </location>
</feature>
<keyword evidence="3" id="KW-0732">Signal</keyword>
<dbReference type="EMBL" id="CADCTO010000523">
    <property type="protein sequence ID" value="CAA9284911.1"/>
    <property type="molecule type" value="Genomic_DNA"/>
</dbReference>
<dbReference type="PANTHER" id="PTHR33452:SF1">
    <property type="entry name" value="INNER MEMBRANE PROTEIN YPHA-RELATED"/>
    <property type="match status" value="1"/>
</dbReference>
<organism evidence="4">
    <name type="scientific">uncultured Armatimonadetes bacterium</name>
    <dbReference type="NCBI Taxonomy" id="157466"/>
    <lineage>
        <taxon>Bacteria</taxon>
        <taxon>Bacillati</taxon>
        <taxon>Armatimonadota</taxon>
        <taxon>environmental samples</taxon>
    </lineage>
</organism>
<evidence type="ECO:0000256" key="2">
    <source>
        <dbReference type="SAM" id="Phobius"/>
    </source>
</evidence>
<feature type="transmembrane region" description="Helical" evidence="2">
    <location>
        <begin position="50"/>
        <end position="69"/>
    </location>
</feature>
<feature type="region of interest" description="Disordered" evidence="1">
    <location>
        <begin position="384"/>
        <end position="410"/>
    </location>
</feature>
<protein>
    <recommendedName>
        <fullName evidence="5">YHS domain-containing protein</fullName>
    </recommendedName>
</protein>
<proteinExistence type="predicted"/>
<feature type="signal peptide" evidence="3">
    <location>
        <begin position="1"/>
        <end position="26"/>
    </location>
</feature>
<feature type="transmembrane region" description="Helical" evidence="2">
    <location>
        <begin position="151"/>
        <end position="169"/>
    </location>
</feature>
<reference evidence="4" key="1">
    <citation type="submission" date="2020-02" db="EMBL/GenBank/DDBJ databases">
        <authorList>
            <person name="Meier V. D."/>
        </authorList>
    </citation>
    <scope>NUCLEOTIDE SEQUENCE</scope>
    <source>
        <strain evidence="4">AVDCRST_MAG63</strain>
    </source>
</reference>